<dbReference type="InterPro" id="IPR000073">
    <property type="entry name" value="AB_hydrolase_1"/>
</dbReference>
<dbReference type="GO" id="GO:0016787">
    <property type="term" value="F:hydrolase activity"/>
    <property type="evidence" value="ECO:0007669"/>
    <property type="project" value="UniProtKB-KW"/>
</dbReference>
<dbReference type="AlphaFoldDB" id="A0A1S2NBQ4"/>
<dbReference type="InterPro" id="IPR029058">
    <property type="entry name" value="AB_hydrolase_fold"/>
</dbReference>
<gene>
    <name evidence="2" type="ORF">LO55_1168</name>
</gene>
<evidence type="ECO:0000313" key="2">
    <source>
        <dbReference type="EMBL" id="OIJ42521.1"/>
    </source>
</evidence>
<dbReference type="SUPFAM" id="SSF53474">
    <property type="entry name" value="alpha/beta-Hydrolases"/>
    <property type="match status" value="1"/>
</dbReference>
<evidence type="ECO:0000313" key="3">
    <source>
        <dbReference type="Proteomes" id="UP000180246"/>
    </source>
</evidence>
<dbReference type="Gene3D" id="3.40.50.1820">
    <property type="entry name" value="alpha/beta hydrolase"/>
    <property type="match status" value="1"/>
</dbReference>
<name>A0A1S2NBQ4_9BURK</name>
<dbReference type="PRINTS" id="PR00111">
    <property type="entry name" value="ABHYDROLASE"/>
</dbReference>
<dbReference type="Proteomes" id="UP000180246">
    <property type="component" value="Unassembled WGS sequence"/>
</dbReference>
<dbReference type="RefSeq" id="WP_071360776.1">
    <property type="nucleotide sequence ID" value="NZ_JRYB01000001.1"/>
</dbReference>
<feature type="domain" description="AB hydrolase-1" evidence="1">
    <location>
        <begin position="29"/>
        <end position="265"/>
    </location>
</feature>
<evidence type="ECO:0000259" key="1">
    <source>
        <dbReference type="Pfam" id="PF00561"/>
    </source>
</evidence>
<keyword evidence="2" id="KW-0378">Hydrolase</keyword>
<proteinExistence type="predicted"/>
<organism evidence="2 3">
    <name type="scientific">Massilia timonae</name>
    <dbReference type="NCBI Taxonomy" id="47229"/>
    <lineage>
        <taxon>Bacteria</taxon>
        <taxon>Pseudomonadati</taxon>
        <taxon>Pseudomonadota</taxon>
        <taxon>Betaproteobacteria</taxon>
        <taxon>Burkholderiales</taxon>
        <taxon>Oxalobacteraceae</taxon>
        <taxon>Telluria group</taxon>
        <taxon>Massilia</taxon>
    </lineage>
</organism>
<accession>A0A1S2NBQ4</accession>
<dbReference type="EMBL" id="JRYB01000001">
    <property type="protein sequence ID" value="OIJ42521.1"/>
    <property type="molecule type" value="Genomic_DNA"/>
</dbReference>
<comment type="caution">
    <text evidence="2">The sequence shown here is derived from an EMBL/GenBank/DDBJ whole genome shotgun (WGS) entry which is preliminary data.</text>
</comment>
<dbReference type="PANTHER" id="PTHR45763">
    <property type="entry name" value="HYDROLASE, ALPHA/BETA FOLD FAMILY PROTEIN, EXPRESSED-RELATED"/>
    <property type="match status" value="1"/>
</dbReference>
<sequence>MREEDLVLGDGRTLHFYDLAPPGEQELVVFWHHGTPNIGRPPEPLFALAAQLGMRWIGYDRPAYGGSSERSGRDVASAAFDVERIADRLGVRRFAVMGHSGGGPHALACAALLPERVVGAVSIAGLAPPDAQGLDWFRGMGAYGAAGLRAAAQGRAVKGHHEALGLAFDREMFTLEDWDALAGSWSWFDSVVGPAVAKGPDGAIDDDIAYVTPWGFDCSHIACPVLFVHGVQDRVVPASHSEWLARHCRWAELWRQPGDGHISMMNYAASSLVWLRGQLRAD</sequence>
<reference evidence="2 3" key="1">
    <citation type="submission" date="2014-10" db="EMBL/GenBank/DDBJ databases">
        <authorList>
            <person name="Seo M.-J."/>
            <person name="Seok Y.J."/>
            <person name="Cha I.-T."/>
        </authorList>
    </citation>
    <scope>NUCLEOTIDE SEQUENCE [LARGE SCALE GENOMIC DNA]</scope>
    <source>
        <strain evidence="2 3">NEU</strain>
    </source>
</reference>
<protein>
    <submittedName>
        <fullName evidence="2">Alpha/beta hydrolase family protein</fullName>
    </submittedName>
</protein>
<dbReference type="Pfam" id="PF00561">
    <property type="entry name" value="Abhydrolase_1"/>
    <property type="match status" value="1"/>
</dbReference>
<dbReference type="PANTHER" id="PTHR45763:SF46">
    <property type="entry name" value="AB HYDROLASE-1 DOMAIN-CONTAINING PROTEIN"/>
    <property type="match status" value="1"/>
</dbReference>